<evidence type="ECO:0000259" key="5">
    <source>
        <dbReference type="PROSITE" id="PS50042"/>
    </source>
</evidence>
<reference evidence="8" key="1">
    <citation type="submission" date="2016-10" db="EMBL/GenBank/DDBJ databases">
        <authorList>
            <person name="Varghese N."/>
            <person name="Submissions S."/>
        </authorList>
    </citation>
    <scope>NUCLEOTIDE SEQUENCE [LARGE SCALE GENOMIC DNA]</scope>
    <source>
        <strain evidence="8">DSM 44945</strain>
    </source>
</reference>
<dbReference type="InterPro" id="IPR000595">
    <property type="entry name" value="cNMP-bd_dom"/>
</dbReference>
<dbReference type="SMART" id="SM00419">
    <property type="entry name" value="HTH_CRP"/>
    <property type="match status" value="1"/>
</dbReference>
<dbReference type="OrthoDB" id="9812325at2"/>
<keyword evidence="4" id="KW-0804">Transcription</keyword>
<dbReference type="CDD" id="cd00038">
    <property type="entry name" value="CAP_ED"/>
    <property type="match status" value="1"/>
</dbReference>
<dbReference type="GO" id="GO:0005829">
    <property type="term" value="C:cytosol"/>
    <property type="evidence" value="ECO:0007669"/>
    <property type="project" value="TreeGrafter"/>
</dbReference>
<evidence type="ECO:0000256" key="2">
    <source>
        <dbReference type="ARBA" id="ARBA00023125"/>
    </source>
</evidence>
<dbReference type="Gene3D" id="2.60.120.10">
    <property type="entry name" value="Jelly Rolls"/>
    <property type="match status" value="1"/>
</dbReference>
<dbReference type="Pfam" id="PF13545">
    <property type="entry name" value="HTH_Crp_2"/>
    <property type="match status" value="1"/>
</dbReference>
<dbReference type="EMBL" id="FOOK01000006">
    <property type="protein sequence ID" value="SFF83464.1"/>
    <property type="molecule type" value="Genomic_DNA"/>
</dbReference>
<dbReference type="GO" id="GO:0003700">
    <property type="term" value="F:DNA-binding transcription factor activity"/>
    <property type="evidence" value="ECO:0007669"/>
    <property type="project" value="TreeGrafter"/>
</dbReference>
<dbReference type="Pfam" id="PF00027">
    <property type="entry name" value="cNMP_binding"/>
    <property type="match status" value="1"/>
</dbReference>
<dbReference type="AlphaFoldDB" id="A0A1I2LW09"/>
<protein>
    <submittedName>
        <fullName evidence="7">cAMP-binding domain of CRP or a regulatory subunit of cAMP-dependent protein kinases</fullName>
    </submittedName>
</protein>
<dbReference type="PANTHER" id="PTHR24567">
    <property type="entry name" value="CRP FAMILY TRANSCRIPTIONAL REGULATORY PROTEIN"/>
    <property type="match status" value="1"/>
</dbReference>
<keyword evidence="7" id="KW-0418">Kinase</keyword>
<keyword evidence="3" id="KW-0010">Activator</keyword>
<dbReference type="SUPFAM" id="SSF46785">
    <property type="entry name" value="Winged helix' DNA-binding domain"/>
    <property type="match status" value="1"/>
</dbReference>
<dbReference type="Gene3D" id="1.10.10.10">
    <property type="entry name" value="Winged helix-like DNA-binding domain superfamily/Winged helix DNA-binding domain"/>
    <property type="match status" value="1"/>
</dbReference>
<dbReference type="GO" id="GO:0003677">
    <property type="term" value="F:DNA binding"/>
    <property type="evidence" value="ECO:0007669"/>
    <property type="project" value="UniProtKB-KW"/>
</dbReference>
<keyword evidence="2" id="KW-0238">DNA-binding</keyword>
<dbReference type="InterPro" id="IPR018490">
    <property type="entry name" value="cNMP-bd_dom_sf"/>
</dbReference>
<dbReference type="InterPro" id="IPR050397">
    <property type="entry name" value="Env_Response_Regulators"/>
</dbReference>
<organism evidence="7 8">
    <name type="scientific">Planifilum fulgidum</name>
    <dbReference type="NCBI Taxonomy" id="201973"/>
    <lineage>
        <taxon>Bacteria</taxon>
        <taxon>Bacillati</taxon>
        <taxon>Bacillota</taxon>
        <taxon>Bacilli</taxon>
        <taxon>Bacillales</taxon>
        <taxon>Thermoactinomycetaceae</taxon>
        <taxon>Planifilum</taxon>
    </lineage>
</organism>
<keyword evidence="7" id="KW-0808">Transferase</keyword>
<dbReference type="PROSITE" id="PS51063">
    <property type="entry name" value="HTH_CRP_2"/>
    <property type="match status" value="1"/>
</dbReference>
<sequence>MPSAPNVSLRKFPVFHNLPKRRVQEIMGDAFFRRYHKGQILFMEGDPRDRIYFLLNGFIKLVSMNDDGSSQFLLYLKPYSMFPYVGLFRDKYYRFSAEAATDVELLYVLADAFERQIRNDPPVLINLIRIMGDKMHEHEIRIQKLTQVHATDRVRQLISFLLQDIGEKVDDSTVRIPCPLTTTELAKMAGTSRETVSHVLQEYKASGKLKIKSKIITIFDPSYFTM</sequence>
<proteinExistence type="predicted"/>
<gene>
    <name evidence="7" type="ORF">SAMN04488025_10666</name>
</gene>
<evidence type="ECO:0000313" key="8">
    <source>
        <dbReference type="Proteomes" id="UP000198661"/>
    </source>
</evidence>
<dbReference type="Proteomes" id="UP000198661">
    <property type="component" value="Unassembled WGS sequence"/>
</dbReference>
<dbReference type="PANTHER" id="PTHR24567:SF74">
    <property type="entry name" value="HTH-TYPE TRANSCRIPTIONAL REGULATOR ARCR"/>
    <property type="match status" value="1"/>
</dbReference>
<evidence type="ECO:0000313" key="7">
    <source>
        <dbReference type="EMBL" id="SFF83464.1"/>
    </source>
</evidence>
<dbReference type="InterPro" id="IPR036388">
    <property type="entry name" value="WH-like_DNA-bd_sf"/>
</dbReference>
<keyword evidence="8" id="KW-1185">Reference proteome</keyword>
<dbReference type="SUPFAM" id="SSF51206">
    <property type="entry name" value="cAMP-binding domain-like"/>
    <property type="match status" value="1"/>
</dbReference>
<evidence type="ECO:0000256" key="4">
    <source>
        <dbReference type="ARBA" id="ARBA00023163"/>
    </source>
</evidence>
<feature type="domain" description="HTH crp-type" evidence="6">
    <location>
        <begin position="148"/>
        <end position="222"/>
    </location>
</feature>
<keyword evidence="1" id="KW-0805">Transcription regulation</keyword>
<dbReference type="InterPro" id="IPR012318">
    <property type="entry name" value="HTH_CRP"/>
</dbReference>
<dbReference type="InterPro" id="IPR036390">
    <property type="entry name" value="WH_DNA-bd_sf"/>
</dbReference>
<feature type="domain" description="Cyclic nucleotide-binding" evidence="5">
    <location>
        <begin position="14"/>
        <end position="117"/>
    </location>
</feature>
<dbReference type="PROSITE" id="PS50042">
    <property type="entry name" value="CNMP_BINDING_3"/>
    <property type="match status" value="1"/>
</dbReference>
<dbReference type="InterPro" id="IPR014710">
    <property type="entry name" value="RmlC-like_jellyroll"/>
</dbReference>
<dbReference type="STRING" id="201973.SAMN04488025_10666"/>
<name>A0A1I2LW09_9BACL</name>
<accession>A0A1I2LW09</accession>
<evidence type="ECO:0000259" key="6">
    <source>
        <dbReference type="PROSITE" id="PS51063"/>
    </source>
</evidence>
<dbReference type="GO" id="GO:0016301">
    <property type="term" value="F:kinase activity"/>
    <property type="evidence" value="ECO:0007669"/>
    <property type="project" value="UniProtKB-KW"/>
</dbReference>
<dbReference type="RefSeq" id="WP_092036497.1">
    <property type="nucleotide sequence ID" value="NZ_FOOK01000006.1"/>
</dbReference>
<evidence type="ECO:0000256" key="3">
    <source>
        <dbReference type="ARBA" id="ARBA00023159"/>
    </source>
</evidence>
<evidence type="ECO:0000256" key="1">
    <source>
        <dbReference type="ARBA" id="ARBA00023015"/>
    </source>
</evidence>
<dbReference type="SMART" id="SM00100">
    <property type="entry name" value="cNMP"/>
    <property type="match status" value="1"/>
</dbReference>